<keyword evidence="2" id="KW-1185">Reference proteome</keyword>
<dbReference type="RefSeq" id="NP_640304.1">
    <property type="nucleotide sequence ID" value="NC_003907.2"/>
</dbReference>
<organism evidence="1 2">
    <name type="scientific">Vibrio phage VpV262</name>
    <dbReference type="NCBI Taxonomy" id="2907796"/>
    <lineage>
        <taxon>Viruses</taxon>
        <taxon>Duplodnaviria</taxon>
        <taxon>Heunggongvirae</taxon>
        <taxon>Uroviricota</taxon>
        <taxon>Caudoviricetes</taxon>
        <taxon>Zobellviridae</taxon>
        <taxon>Vipivirus</taxon>
        <taxon>Vipivirus canadense</taxon>
    </lineage>
</organism>
<evidence type="ECO:0000313" key="1">
    <source>
        <dbReference type="EMBL" id="AAM28391.1"/>
    </source>
</evidence>
<dbReference type="KEGG" id="vg:956071"/>
<reference evidence="1 2" key="1">
    <citation type="journal article" date="2003" name="Virology">
        <title>The complete sequence of marine bacteriophage VpV262 infecting vibrio parahaemolyticus indicates that an ancestral component of a T7 viral supergroup is widespread in the marine environment.</title>
        <authorList>
            <person name="Hardies S.C."/>
            <person name="Comeau A.M."/>
            <person name="Serwer P."/>
            <person name="Suttle C.A."/>
        </authorList>
    </citation>
    <scope>NUCLEOTIDE SEQUENCE</scope>
</reference>
<dbReference type="Proteomes" id="UP000001794">
    <property type="component" value="Segment"/>
</dbReference>
<dbReference type="GeneID" id="956071"/>
<sequence>MIVFKYRVFMERGVRYLAMLGDTYAAHMHDPVKSYRTVPDEYVVAQLVECMRAKMEDVLMREMKVRTDYDKLAIRSQVMKPVDVSLFELGEFMSEPRAESIINEYRNDPLLLHEDGIEETIFHV</sequence>
<proteinExistence type="predicted"/>
<accession>Q8LT61</accession>
<name>Q8LT61_9CAUD</name>
<evidence type="ECO:0000313" key="2">
    <source>
        <dbReference type="Proteomes" id="UP000001794"/>
    </source>
</evidence>
<dbReference type="EMBL" id="AY095314">
    <property type="protein sequence ID" value="AAM28391.1"/>
    <property type="molecule type" value="Genomic_DNA"/>
</dbReference>
<protein>
    <submittedName>
        <fullName evidence="1">Uncharacterized protein</fullName>
    </submittedName>
</protein>